<accession>A0AA36J2C9</accession>
<dbReference type="InterPro" id="IPR043128">
    <property type="entry name" value="Rev_trsase/Diguanyl_cyclase"/>
</dbReference>
<dbReference type="AlphaFoldDB" id="A0AA36J2C9"/>
<reference evidence="2" key="1">
    <citation type="submission" date="2023-08" db="EMBL/GenBank/DDBJ databases">
        <authorList>
            <person name="Chen Y."/>
            <person name="Shah S."/>
            <person name="Dougan E. K."/>
            <person name="Thang M."/>
            <person name="Chan C."/>
        </authorList>
    </citation>
    <scope>NUCLEOTIDE SEQUENCE</scope>
</reference>
<sequence length="375" mass="41308">MGKPPVDLAGPGALRMLRAANGYGEAQPIGALAPFRIDAISMPEAGWVPVDLASLWGSNGQTQVNDFVTQQLLPPEKARIKLEACGVRAPFSDPLLRQGRVYHQFLRKLHDSHLIDYSTAPGKERIAFFCVTKKSGKLRLIVDARRSNCHFAEPDHTSLTTGEGLGALEFQRGDCVTLAQADLKDAFYHLSMPGELRDYFALTPVRAGDVGMKFLNGQKLKANQRITPRLAVVAMGWTWALHLRQSIHESLAEKAGLTKNSRIRDRQPPPDTQCCHTQYVDNLIVVGSQQAAVEAAYRRATDQLKAAGLQVHDEECERGGKVLGWELTSDALFQPSRSRAWKVRLALAGCGAWPLHWFRDGKARGALQLSLFGPT</sequence>
<dbReference type="Gene3D" id="3.10.10.10">
    <property type="entry name" value="HIV Type 1 Reverse Transcriptase, subunit A, domain 1"/>
    <property type="match status" value="1"/>
</dbReference>
<dbReference type="InterPro" id="IPR043502">
    <property type="entry name" value="DNA/RNA_pol_sf"/>
</dbReference>
<name>A0AA36J2C9_9DINO</name>
<dbReference type="Proteomes" id="UP001178507">
    <property type="component" value="Unassembled WGS sequence"/>
</dbReference>
<organism evidence="2 3">
    <name type="scientific">Effrenium voratum</name>
    <dbReference type="NCBI Taxonomy" id="2562239"/>
    <lineage>
        <taxon>Eukaryota</taxon>
        <taxon>Sar</taxon>
        <taxon>Alveolata</taxon>
        <taxon>Dinophyceae</taxon>
        <taxon>Suessiales</taxon>
        <taxon>Symbiodiniaceae</taxon>
        <taxon>Effrenium</taxon>
    </lineage>
</organism>
<dbReference type="EMBL" id="CAUJNA010003296">
    <property type="protein sequence ID" value="CAJ1398342.1"/>
    <property type="molecule type" value="Genomic_DNA"/>
</dbReference>
<gene>
    <name evidence="2" type="ORF">EVOR1521_LOCUS22157</name>
</gene>
<dbReference type="SUPFAM" id="SSF56672">
    <property type="entry name" value="DNA/RNA polymerases"/>
    <property type="match status" value="1"/>
</dbReference>
<comment type="caution">
    <text evidence="2">The sequence shown here is derived from an EMBL/GenBank/DDBJ whole genome shotgun (WGS) entry which is preliminary data.</text>
</comment>
<keyword evidence="3" id="KW-1185">Reference proteome</keyword>
<dbReference type="Gene3D" id="3.30.70.270">
    <property type="match status" value="1"/>
</dbReference>
<evidence type="ECO:0000313" key="2">
    <source>
        <dbReference type="EMBL" id="CAJ1398342.1"/>
    </source>
</evidence>
<feature type="domain" description="Reverse transcriptase" evidence="1">
    <location>
        <begin position="132"/>
        <end position="318"/>
    </location>
</feature>
<evidence type="ECO:0000313" key="3">
    <source>
        <dbReference type="Proteomes" id="UP001178507"/>
    </source>
</evidence>
<dbReference type="InterPro" id="IPR000477">
    <property type="entry name" value="RT_dom"/>
</dbReference>
<proteinExistence type="predicted"/>
<evidence type="ECO:0000259" key="1">
    <source>
        <dbReference type="Pfam" id="PF00078"/>
    </source>
</evidence>
<protein>
    <recommendedName>
        <fullName evidence="1">Reverse transcriptase domain-containing protein</fullName>
    </recommendedName>
</protein>
<dbReference type="Pfam" id="PF00078">
    <property type="entry name" value="RVT_1"/>
    <property type="match status" value="1"/>
</dbReference>